<keyword evidence="2" id="KW-0812">Transmembrane</keyword>
<evidence type="ECO:0000313" key="4">
    <source>
        <dbReference type="Proteomes" id="UP000478052"/>
    </source>
</evidence>
<keyword evidence="4" id="KW-1185">Reference proteome</keyword>
<dbReference type="Proteomes" id="UP000478052">
    <property type="component" value="Unassembled WGS sequence"/>
</dbReference>
<evidence type="ECO:0000256" key="1">
    <source>
        <dbReference type="SAM" id="MobiDB-lite"/>
    </source>
</evidence>
<dbReference type="AlphaFoldDB" id="A0A6G0ZD05"/>
<sequence>MSQHFRASSSMGLLTKNTSLMRESQSARRENDFPTEIITFGSENSFLAYIIYTAEGVGDWPADEDHIAAAAAAVVASMHLVLIASSAWGRSRGSADERRVGVEDGEHKQNDRRSTGSMCVRALAYASRVRACVRQCFSRGGRSERAASLNG</sequence>
<proteinExistence type="predicted"/>
<organism evidence="3 4">
    <name type="scientific">Aphis craccivora</name>
    <name type="common">Cowpea aphid</name>
    <dbReference type="NCBI Taxonomy" id="307492"/>
    <lineage>
        <taxon>Eukaryota</taxon>
        <taxon>Metazoa</taxon>
        <taxon>Ecdysozoa</taxon>
        <taxon>Arthropoda</taxon>
        <taxon>Hexapoda</taxon>
        <taxon>Insecta</taxon>
        <taxon>Pterygota</taxon>
        <taxon>Neoptera</taxon>
        <taxon>Paraneoptera</taxon>
        <taxon>Hemiptera</taxon>
        <taxon>Sternorrhyncha</taxon>
        <taxon>Aphidomorpha</taxon>
        <taxon>Aphidoidea</taxon>
        <taxon>Aphididae</taxon>
        <taxon>Aphidini</taxon>
        <taxon>Aphis</taxon>
        <taxon>Aphis</taxon>
    </lineage>
</organism>
<evidence type="ECO:0000256" key="2">
    <source>
        <dbReference type="SAM" id="Phobius"/>
    </source>
</evidence>
<evidence type="ECO:0000313" key="3">
    <source>
        <dbReference type="EMBL" id="KAF0768830.1"/>
    </source>
</evidence>
<dbReference type="EMBL" id="VUJU01000694">
    <property type="protein sequence ID" value="KAF0768830.1"/>
    <property type="molecule type" value="Genomic_DNA"/>
</dbReference>
<name>A0A6G0ZD05_APHCR</name>
<gene>
    <name evidence="3" type="ORF">FWK35_00020886</name>
</gene>
<feature type="region of interest" description="Disordered" evidence="1">
    <location>
        <begin position="94"/>
        <end position="113"/>
    </location>
</feature>
<feature type="transmembrane region" description="Helical" evidence="2">
    <location>
        <begin position="67"/>
        <end position="89"/>
    </location>
</feature>
<protein>
    <submittedName>
        <fullName evidence="3">Uncharacterized protein</fullName>
    </submittedName>
</protein>
<comment type="caution">
    <text evidence="3">The sequence shown here is derived from an EMBL/GenBank/DDBJ whole genome shotgun (WGS) entry which is preliminary data.</text>
</comment>
<keyword evidence="2" id="KW-0472">Membrane</keyword>
<accession>A0A6G0ZD05</accession>
<reference evidence="3 4" key="1">
    <citation type="submission" date="2019-08" db="EMBL/GenBank/DDBJ databases">
        <title>Whole genome of Aphis craccivora.</title>
        <authorList>
            <person name="Voronova N.V."/>
            <person name="Shulinski R.S."/>
            <person name="Bandarenka Y.V."/>
            <person name="Zhorov D.G."/>
            <person name="Warner D."/>
        </authorList>
    </citation>
    <scope>NUCLEOTIDE SEQUENCE [LARGE SCALE GENOMIC DNA]</scope>
    <source>
        <strain evidence="3">180601</strain>
        <tissue evidence="3">Whole Body</tissue>
    </source>
</reference>
<keyword evidence="2" id="KW-1133">Transmembrane helix</keyword>